<keyword evidence="3" id="KW-1185">Reference proteome</keyword>
<gene>
    <name evidence="2" type="ORF">ACJDUG_17245</name>
</gene>
<feature type="transmembrane region" description="Helical" evidence="1">
    <location>
        <begin position="20"/>
        <end position="44"/>
    </location>
</feature>
<keyword evidence="1" id="KW-0812">Transmembrane</keyword>
<proteinExistence type="predicted"/>
<comment type="caution">
    <text evidence="2">The sequence shown here is derived from an EMBL/GenBank/DDBJ whole genome shotgun (WGS) entry which is preliminary data.</text>
</comment>
<organism evidence="2 3">
    <name type="scientific">Candidatus Clostridium stratigraminis</name>
    <dbReference type="NCBI Taxonomy" id="3381661"/>
    <lineage>
        <taxon>Bacteria</taxon>
        <taxon>Bacillati</taxon>
        <taxon>Bacillota</taxon>
        <taxon>Clostridia</taxon>
        <taxon>Eubacteriales</taxon>
        <taxon>Clostridiaceae</taxon>
        <taxon>Clostridium</taxon>
    </lineage>
</organism>
<dbReference type="RefSeq" id="WP_406771117.1">
    <property type="nucleotide sequence ID" value="NZ_JBJHZZ010000026.1"/>
</dbReference>
<evidence type="ECO:0000256" key="1">
    <source>
        <dbReference type="SAM" id="Phobius"/>
    </source>
</evidence>
<dbReference type="EMBL" id="JBJHZZ010000026">
    <property type="protein sequence ID" value="MFL0248690.1"/>
    <property type="molecule type" value="Genomic_DNA"/>
</dbReference>
<sequence>MSNDMGIFAAINSFSIIEPILRMLVYIAVICVSFKAIQALNTYINKNSK</sequence>
<keyword evidence="1" id="KW-1133">Transmembrane helix</keyword>
<protein>
    <submittedName>
        <fullName evidence="2">Uncharacterized protein</fullName>
    </submittedName>
</protein>
<accession>A0ABW8TAM4</accession>
<evidence type="ECO:0000313" key="3">
    <source>
        <dbReference type="Proteomes" id="UP001623591"/>
    </source>
</evidence>
<name>A0ABW8TAM4_9CLOT</name>
<keyword evidence="1" id="KW-0472">Membrane</keyword>
<evidence type="ECO:0000313" key="2">
    <source>
        <dbReference type="EMBL" id="MFL0248690.1"/>
    </source>
</evidence>
<reference evidence="2 3" key="1">
    <citation type="submission" date="2024-11" db="EMBL/GenBank/DDBJ databases">
        <authorList>
            <person name="Heng Y.C."/>
            <person name="Lim A.C.H."/>
            <person name="Lee J.K.Y."/>
            <person name="Kittelmann S."/>
        </authorList>
    </citation>
    <scope>NUCLEOTIDE SEQUENCE [LARGE SCALE GENOMIC DNA]</scope>
    <source>
        <strain evidence="2 3">WILCCON 0185</strain>
    </source>
</reference>
<dbReference type="Proteomes" id="UP001623591">
    <property type="component" value="Unassembled WGS sequence"/>
</dbReference>